<evidence type="ECO:0000256" key="1">
    <source>
        <dbReference type="SAM" id="MobiDB-lite"/>
    </source>
</evidence>
<dbReference type="PROSITE" id="PS51257">
    <property type="entry name" value="PROKAR_LIPOPROTEIN"/>
    <property type="match status" value="1"/>
</dbReference>
<gene>
    <name evidence="2" type="ORF">SAMN06296036_114129</name>
</gene>
<feature type="region of interest" description="Disordered" evidence="1">
    <location>
        <begin position="35"/>
        <end position="55"/>
    </location>
</feature>
<accession>A0A1Y6C5X1</accession>
<evidence type="ECO:0008006" key="4">
    <source>
        <dbReference type="Google" id="ProtNLM"/>
    </source>
</evidence>
<dbReference type="Proteomes" id="UP000192907">
    <property type="component" value="Unassembled WGS sequence"/>
</dbReference>
<keyword evidence="3" id="KW-1185">Reference proteome</keyword>
<organism evidence="2 3">
    <name type="scientific">Pseudobacteriovorax antillogorgiicola</name>
    <dbReference type="NCBI Taxonomy" id="1513793"/>
    <lineage>
        <taxon>Bacteria</taxon>
        <taxon>Pseudomonadati</taxon>
        <taxon>Bdellovibrionota</taxon>
        <taxon>Oligoflexia</taxon>
        <taxon>Oligoflexales</taxon>
        <taxon>Pseudobacteriovoracaceae</taxon>
        <taxon>Pseudobacteriovorax</taxon>
    </lineage>
</organism>
<dbReference type="AlphaFoldDB" id="A0A1Y6C5X1"/>
<evidence type="ECO:0000313" key="2">
    <source>
        <dbReference type="EMBL" id="SMF47381.1"/>
    </source>
</evidence>
<evidence type="ECO:0000313" key="3">
    <source>
        <dbReference type="Proteomes" id="UP000192907"/>
    </source>
</evidence>
<name>A0A1Y6C5X1_9BACT</name>
<dbReference type="RefSeq" id="WP_159455464.1">
    <property type="nucleotide sequence ID" value="NZ_FWZT01000014.1"/>
</dbReference>
<sequence length="55" mass="6305">MKAVIIILASATLFTGCVTHIPVGHHHGHSVIVKKKHGHHRHHHRGHRKHIRIIR</sequence>
<proteinExistence type="predicted"/>
<protein>
    <recommendedName>
        <fullName evidence="4">Lipoprotein</fullName>
    </recommendedName>
</protein>
<dbReference type="EMBL" id="FWZT01000014">
    <property type="protein sequence ID" value="SMF47381.1"/>
    <property type="molecule type" value="Genomic_DNA"/>
</dbReference>
<reference evidence="3" key="1">
    <citation type="submission" date="2017-04" db="EMBL/GenBank/DDBJ databases">
        <authorList>
            <person name="Varghese N."/>
            <person name="Submissions S."/>
        </authorList>
    </citation>
    <scope>NUCLEOTIDE SEQUENCE [LARGE SCALE GENOMIC DNA]</scope>
    <source>
        <strain evidence="3">RKEM611</strain>
    </source>
</reference>